<dbReference type="RefSeq" id="XP_003098755.2">
    <property type="nucleotide sequence ID" value="XM_003098707.2"/>
</dbReference>
<evidence type="ECO:0000256" key="1">
    <source>
        <dbReference type="SAM" id="Coils"/>
    </source>
</evidence>
<dbReference type="GeneID" id="9828249"/>
<sequence>MSSSSSSSAPSSPLELSFSDSSAPSTPMKTDCEESWEIQGLKMDLEKEKKVVQDLKEQLNSAELKNSIISQKMDIVECEKVEIYNDLVRNENEMKCQDMEIDQLEAGIRMAEKLLKEQKEQLEELRGIQEKEKPWNYKESWELHQSVKKNEKTCEKGFYGL</sequence>
<evidence type="ECO:0000313" key="3">
    <source>
        <dbReference type="EMBL" id="EFP12142.1"/>
    </source>
</evidence>
<dbReference type="EMBL" id="DS268497">
    <property type="protein sequence ID" value="EFP12142.1"/>
    <property type="molecule type" value="Genomic_DNA"/>
</dbReference>
<dbReference type="CTD" id="9828249"/>
<dbReference type="KEGG" id="crq:GCK72_015977"/>
<protein>
    <submittedName>
        <fullName evidence="3">Uncharacterized protein</fullName>
    </submittedName>
</protein>
<feature type="compositionally biased region" description="Low complexity" evidence="2">
    <location>
        <begin position="1"/>
        <end position="22"/>
    </location>
</feature>
<evidence type="ECO:0000313" key="4">
    <source>
        <dbReference type="Proteomes" id="UP000008281"/>
    </source>
</evidence>
<feature type="coiled-coil region" evidence="1">
    <location>
        <begin position="38"/>
        <end position="72"/>
    </location>
</feature>
<evidence type="ECO:0000256" key="2">
    <source>
        <dbReference type="SAM" id="MobiDB-lite"/>
    </source>
</evidence>
<accession>E3MYK3</accession>
<feature type="coiled-coil region" evidence="1">
    <location>
        <begin position="101"/>
        <end position="132"/>
    </location>
</feature>
<organism evidence="4">
    <name type="scientific">Caenorhabditis remanei</name>
    <name type="common">Caenorhabditis vulgaris</name>
    <dbReference type="NCBI Taxonomy" id="31234"/>
    <lineage>
        <taxon>Eukaryota</taxon>
        <taxon>Metazoa</taxon>
        <taxon>Ecdysozoa</taxon>
        <taxon>Nematoda</taxon>
        <taxon>Chromadorea</taxon>
        <taxon>Rhabditida</taxon>
        <taxon>Rhabditina</taxon>
        <taxon>Rhabditomorpha</taxon>
        <taxon>Rhabditoidea</taxon>
        <taxon>Rhabditidae</taxon>
        <taxon>Peloderinae</taxon>
        <taxon>Caenorhabditis</taxon>
    </lineage>
</organism>
<dbReference type="HOGENOM" id="CLU_1724037_0_0_1"/>
<reference evidence="3" key="1">
    <citation type="submission" date="2007-07" db="EMBL/GenBank/DDBJ databases">
        <title>PCAP assembly of the Caenorhabditis remanei genome.</title>
        <authorList>
            <consortium name="The Caenorhabditis remanei Sequencing Consortium"/>
            <person name="Wilson R.K."/>
        </authorList>
    </citation>
    <scope>NUCLEOTIDE SEQUENCE [LARGE SCALE GENOMIC DNA]</scope>
    <source>
        <strain evidence="3">PB4641</strain>
    </source>
</reference>
<name>E3MYK3_CAERE</name>
<keyword evidence="4" id="KW-1185">Reference proteome</keyword>
<feature type="region of interest" description="Disordered" evidence="2">
    <location>
        <begin position="1"/>
        <end position="33"/>
    </location>
</feature>
<dbReference type="Proteomes" id="UP000008281">
    <property type="component" value="Unassembled WGS sequence"/>
</dbReference>
<dbReference type="AlphaFoldDB" id="E3MYK3"/>
<proteinExistence type="predicted"/>
<gene>
    <name evidence="3" type="ORF">CRE_03339</name>
</gene>
<keyword evidence="1" id="KW-0175">Coiled coil</keyword>